<organism evidence="2 3">
    <name type="scientific">Sodaliphilus pleomorphus</name>
    <dbReference type="NCBI Taxonomy" id="2606626"/>
    <lineage>
        <taxon>Bacteria</taxon>
        <taxon>Pseudomonadati</taxon>
        <taxon>Bacteroidota</taxon>
        <taxon>Bacteroidia</taxon>
        <taxon>Bacteroidales</taxon>
        <taxon>Muribaculaceae</taxon>
        <taxon>Sodaliphilus</taxon>
    </lineage>
</organism>
<proteinExistence type="predicted"/>
<dbReference type="AlphaFoldDB" id="A0A6L5XGD9"/>
<name>A0A6L5XGD9_9BACT</name>
<dbReference type="Proteomes" id="UP000483362">
    <property type="component" value="Unassembled WGS sequence"/>
</dbReference>
<reference evidence="2 3" key="1">
    <citation type="submission" date="2019-08" db="EMBL/GenBank/DDBJ databases">
        <title>In-depth cultivation of the pig gut microbiome towards novel bacterial diversity and tailored functional studies.</title>
        <authorList>
            <person name="Wylensek D."/>
            <person name="Hitch T.C.A."/>
            <person name="Clavel T."/>
        </authorList>
    </citation>
    <scope>NUCLEOTIDE SEQUENCE [LARGE SCALE GENOMIC DNA]</scope>
    <source>
        <strain evidence="2 3">Oil-RF-744-WCA-WT-10</strain>
    </source>
</reference>
<keyword evidence="1" id="KW-0732">Signal</keyword>
<dbReference type="EMBL" id="VULT01000025">
    <property type="protein sequence ID" value="MSS18556.1"/>
    <property type="molecule type" value="Genomic_DNA"/>
</dbReference>
<keyword evidence="3" id="KW-1185">Reference proteome</keyword>
<evidence type="ECO:0000256" key="1">
    <source>
        <dbReference type="SAM" id="SignalP"/>
    </source>
</evidence>
<comment type="caution">
    <text evidence="2">The sequence shown here is derived from an EMBL/GenBank/DDBJ whole genome shotgun (WGS) entry which is preliminary data.</text>
</comment>
<evidence type="ECO:0000313" key="2">
    <source>
        <dbReference type="EMBL" id="MSS18556.1"/>
    </source>
</evidence>
<accession>A0A6L5XGD9</accession>
<protein>
    <submittedName>
        <fullName evidence="2">Uncharacterized protein</fullName>
    </submittedName>
</protein>
<gene>
    <name evidence="2" type="ORF">FYJ29_12440</name>
</gene>
<sequence length="371" mass="41179">MQRFPFFLLLSTVVLVAWGALAPRGAAVAHSVEGIDVDTAAAAPDTSVDVIAYFCKRDTTCYTYEHSRIKIKGGDTTVMSSVQEEFYVTVLDSTAQGYRMEFCPTSIDFPDATAGDSIDFSSMLTLLAKNMVGRKIVFTLSPEGKLEHIKNWKALRRELKDGFKHMIDSVFNRLPQLDTVFDRASFYDLVSVQYDSEEDVINSLSELSLLFSCHGLSFPLTADSTFVIDDDPDATMPQQVALNTGILGADDVDPFDEMGEYDYYIDLRTHTDLPPSMISLVLKSTMALLGDCEKGSAEVTKGFDDAVKGMKDLKCNGDGRSVISYSVNGWPKHIVETKQVEVTGTQDGKSLRESRIDLKSIDWSSRSWFNF</sequence>
<feature type="signal peptide" evidence="1">
    <location>
        <begin position="1"/>
        <end position="22"/>
    </location>
</feature>
<dbReference type="RefSeq" id="WP_154328201.1">
    <property type="nucleotide sequence ID" value="NZ_CP045696.1"/>
</dbReference>
<evidence type="ECO:0000313" key="3">
    <source>
        <dbReference type="Proteomes" id="UP000483362"/>
    </source>
</evidence>
<feature type="chain" id="PRO_5027021008" evidence="1">
    <location>
        <begin position="23"/>
        <end position="371"/>
    </location>
</feature>